<dbReference type="EMBL" id="CADEBD010000363">
    <property type="protein sequence ID" value="CAB3251785.1"/>
    <property type="molecule type" value="Genomic_DNA"/>
</dbReference>
<accession>A0A8S1AP57</accession>
<gene>
    <name evidence="1" type="ORF">APLA_LOCUS13743</name>
</gene>
<reference evidence="1 2" key="1">
    <citation type="submission" date="2020-04" db="EMBL/GenBank/DDBJ databases">
        <authorList>
            <person name="Wallbank WR R."/>
            <person name="Pardo Diaz C."/>
            <person name="Kozak K."/>
            <person name="Martin S."/>
            <person name="Jiggins C."/>
            <person name="Moest M."/>
            <person name="Warren A I."/>
            <person name="Byers J.R.P. K."/>
            <person name="Montejo-Kovacevich G."/>
            <person name="Yen C E."/>
        </authorList>
    </citation>
    <scope>NUCLEOTIDE SEQUENCE [LARGE SCALE GENOMIC DNA]</scope>
</reference>
<evidence type="ECO:0000313" key="2">
    <source>
        <dbReference type="Proteomes" id="UP000494256"/>
    </source>
</evidence>
<protein>
    <submittedName>
        <fullName evidence="1">Uncharacterized protein</fullName>
    </submittedName>
</protein>
<comment type="caution">
    <text evidence="1">The sequence shown here is derived from an EMBL/GenBank/DDBJ whole genome shotgun (WGS) entry which is preliminary data.</text>
</comment>
<evidence type="ECO:0000313" key="1">
    <source>
        <dbReference type="EMBL" id="CAB3251785.1"/>
    </source>
</evidence>
<organism evidence="1 2">
    <name type="scientific">Arctia plantaginis</name>
    <name type="common">Wood tiger moth</name>
    <name type="synonym">Phalaena plantaginis</name>
    <dbReference type="NCBI Taxonomy" id="874455"/>
    <lineage>
        <taxon>Eukaryota</taxon>
        <taxon>Metazoa</taxon>
        <taxon>Ecdysozoa</taxon>
        <taxon>Arthropoda</taxon>
        <taxon>Hexapoda</taxon>
        <taxon>Insecta</taxon>
        <taxon>Pterygota</taxon>
        <taxon>Neoptera</taxon>
        <taxon>Endopterygota</taxon>
        <taxon>Lepidoptera</taxon>
        <taxon>Glossata</taxon>
        <taxon>Ditrysia</taxon>
        <taxon>Noctuoidea</taxon>
        <taxon>Erebidae</taxon>
        <taxon>Arctiinae</taxon>
        <taxon>Arctia</taxon>
    </lineage>
</organism>
<dbReference type="AlphaFoldDB" id="A0A8S1AP57"/>
<name>A0A8S1AP57_ARCPL</name>
<sequence length="96" mass="11185">MTKSLTAEQEKIVNTLTDTEELMTKSKVNLKKCPKSRLTKGYIQSRIQCVEEYWKVFTSSHQQLTMITPRDKRNVVPYFENDVYSETEDLDLSFAG</sequence>
<dbReference type="Proteomes" id="UP000494256">
    <property type="component" value="Unassembled WGS sequence"/>
</dbReference>
<proteinExistence type="predicted"/>
<dbReference type="OrthoDB" id="7782839at2759"/>